<evidence type="ECO:0000256" key="1">
    <source>
        <dbReference type="ARBA" id="ARBA00004123"/>
    </source>
</evidence>
<name>A0A1S3X692_TOBAC</name>
<comment type="subcellular location">
    <subcellularLocation>
        <location evidence="1 7">Nucleus</location>
    </subcellularLocation>
</comment>
<evidence type="ECO:0000313" key="10">
    <source>
        <dbReference type="RefSeq" id="XP_016435500.1"/>
    </source>
</evidence>
<organism evidence="9 10">
    <name type="scientific">Nicotiana tabacum</name>
    <name type="common">Common tobacco</name>
    <dbReference type="NCBI Taxonomy" id="4097"/>
    <lineage>
        <taxon>Eukaryota</taxon>
        <taxon>Viridiplantae</taxon>
        <taxon>Streptophyta</taxon>
        <taxon>Embryophyta</taxon>
        <taxon>Tracheophyta</taxon>
        <taxon>Spermatophyta</taxon>
        <taxon>Magnoliopsida</taxon>
        <taxon>eudicotyledons</taxon>
        <taxon>Gunneridae</taxon>
        <taxon>Pentapetalae</taxon>
        <taxon>asterids</taxon>
        <taxon>lamiids</taxon>
        <taxon>Solanales</taxon>
        <taxon>Solanaceae</taxon>
        <taxon>Nicotianoideae</taxon>
        <taxon>Nicotianeae</taxon>
        <taxon>Nicotiana</taxon>
    </lineage>
</organism>
<dbReference type="GO" id="GO:0005634">
    <property type="term" value="C:nucleus"/>
    <property type="evidence" value="ECO:0007669"/>
    <property type="project" value="UniProtKB-SubCell"/>
</dbReference>
<proteinExistence type="inferred from homology"/>
<keyword evidence="5 7" id="KW-0804">Transcription</keyword>
<evidence type="ECO:0000313" key="9">
    <source>
        <dbReference type="Proteomes" id="UP000790787"/>
    </source>
</evidence>
<evidence type="ECO:0000256" key="4">
    <source>
        <dbReference type="ARBA" id="ARBA00023125"/>
    </source>
</evidence>
<comment type="similarity">
    <text evidence="2 7">Belongs to the BBR/BPC family.</text>
</comment>
<keyword evidence="6 7" id="KW-0539">Nucleus</keyword>
<dbReference type="GO" id="GO:0003700">
    <property type="term" value="F:DNA-binding transcription factor activity"/>
    <property type="evidence" value="ECO:0007669"/>
    <property type="project" value="UniProtKB-UniRule"/>
</dbReference>
<dbReference type="SMART" id="SM01226">
    <property type="entry name" value="GAGA_bind"/>
    <property type="match status" value="1"/>
</dbReference>
<keyword evidence="9" id="KW-1185">Reference proteome</keyword>
<dbReference type="RefSeq" id="XP_016435500.1">
    <property type="nucleotide sequence ID" value="XM_016580014.2"/>
</dbReference>
<dbReference type="OrthoDB" id="1903765at2759"/>
<accession>A0A1S3X692</accession>
<gene>
    <name evidence="10" type="primary">LOC107761748</name>
</gene>
<keyword evidence="3 7" id="KW-0805">Transcription regulation</keyword>
<dbReference type="RefSeq" id="XP_016435500.1">
    <property type="nucleotide sequence ID" value="XM_016580014.1"/>
</dbReference>
<dbReference type="Proteomes" id="UP000790787">
    <property type="component" value="Chromosome 23"/>
</dbReference>
<reference evidence="10" key="2">
    <citation type="submission" date="2025-08" db="UniProtKB">
        <authorList>
            <consortium name="RefSeq"/>
        </authorList>
    </citation>
    <scope>IDENTIFICATION</scope>
    <source>
        <tissue evidence="10">Leaf</tissue>
    </source>
</reference>
<dbReference type="PANTHER" id="PTHR31421:SF6">
    <property type="entry name" value="PROTEIN BASIC PENTACYSTEINE7"/>
    <property type="match status" value="1"/>
</dbReference>
<feature type="region of interest" description="Disordered" evidence="8">
    <location>
        <begin position="94"/>
        <end position="114"/>
    </location>
</feature>
<keyword evidence="4 7" id="KW-0238">DNA-binding</keyword>
<evidence type="ECO:0000256" key="3">
    <source>
        <dbReference type="ARBA" id="ARBA00023015"/>
    </source>
</evidence>
<dbReference type="AlphaFoldDB" id="A0A1S3X692"/>
<dbReference type="InterPro" id="IPR010409">
    <property type="entry name" value="GAGA-bd_tscrpt_act"/>
</dbReference>
<protein>
    <recommendedName>
        <fullName evidence="7">GAGA-binding transcriptional activator</fullName>
    </recommendedName>
</protein>
<evidence type="ECO:0000256" key="5">
    <source>
        <dbReference type="ARBA" id="ARBA00023163"/>
    </source>
</evidence>
<evidence type="ECO:0000256" key="2">
    <source>
        <dbReference type="ARBA" id="ARBA00007911"/>
    </source>
</evidence>
<comment type="function">
    <text evidence="7">Transcriptional regulator that specifically binds to GA-rich elements (GAGA-repeats) present in regulatory sequences of genes involved in developmental processes.</text>
</comment>
<dbReference type="Pfam" id="PF06217">
    <property type="entry name" value="GAGA_bind"/>
    <property type="match status" value="1"/>
</dbReference>
<dbReference type="OMA" id="YKCGGGW"/>
<evidence type="ECO:0000256" key="6">
    <source>
        <dbReference type="ARBA" id="ARBA00023242"/>
    </source>
</evidence>
<dbReference type="GeneID" id="107761748"/>
<evidence type="ECO:0000256" key="7">
    <source>
        <dbReference type="RuleBase" id="RU367160"/>
    </source>
</evidence>
<evidence type="ECO:0000256" key="8">
    <source>
        <dbReference type="SAM" id="MobiDB-lite"/>
    </source>
</evidence>
<sequence>MGPRPGSYPMASQVNHKVETFDSHFPWTHQDNRFPATKDGSKSKPYAAVPIRSVAPTGEQHMNVKVKAKRQKVKKNKMSAKELREIASKLFKVEQPENKPSASKRTKGESRCGEATVTKNPNSVIADFCGVPPPFCSCTGVARRCYKCGVYGWQSSCCTTTLSEYPLPMNPSKPGNRLGGRKMTNGAYTKLLLRLAAQGRDLSNPVDLKNHWAKHGSNKFITIK</sequence>
<reference evidence="9" key="1">
    <citation type="journal article" date="2014" name="Nat. Commun.">
        <title>The tobacco genome sequence and its comparison with those of tomato and potato.</title>
        <authorList>
            <person name="Sierro N."/>
            <person name="Battey J.N."/>
            <person name="Ouadi S."/>
            <person name="Bakaher N."/>
            <person name="Bovet L."/>
            <person name="Willig A."/>
            <person name="Goepfert S."/>
            <person name="Peitsch M.C."/>
            <person name="Ivanov N.V."/>
        </authorList>
    </citation>
    <scope>NUCLEOTIDE SEQUENCE [LARGE SCALE GENOMIC DNA]</scope>
</reference>
<dbReference type="GO" id="GO:0003677">
    <property type="term" value="F:DNA binding"/>
    <property type="evidence" value="ECO:0007669"/>
    <property type="project" value="UniProtKB-KW"/>
</dbReference>
<dbReference type="PANTHER" id="PTHR31421">
    <property type="entry name" value="PROTEIN BASIC PENTACYSTEINE3"/>
    <property type="match status" value="1"/>
</dbReference>